<reference evidence="1 2" key="1">
    <citation type="submission" date="2019-06" db="EMBL/GenBank/DDBJ databases">
        <title>Genome Sequence of the Brown Rot Fungal Pathogen Monilinia fructicola.</title>
        <authorList>
            <person name="De Miccolis Angelini R.M."/>
            <person name="Landi L."/>
            <person name="Abate D."/>
            <person name="Pollastro S."/>
            <person name="Romanazzi G."/>
            <person name="Faretra F."/>
        </authorList>
    </citation>
    <scope>NUCLEOTIDE SEQUENCE [LARGE SCALE GENOMIC DNA]</scope>
    <source>
        <strain evidence="1 2">Mfrc123</strain>
    </source>
</reference>
<proteinExistence type="predicted"/>
<accession>A0A5M9JW87</accession>
<gene>
    <name evidence="1" type="ORF">EYC84_002991</name>
</gene>
<keyword evidence="2" id="KW-1185">Reference proteome</keyword>
<evidence type="ECO:0000313" key="2">
    <source>
        <dbReference type="Proteomes" id="UP000322873"/>
    </source>
</evidence>
<sequence>MPVDKAIRKASVTVSVLRLRGSRKALSKCCSVVVARMLGIITLIKASGKRGPNRRRKVRILQQKGLTAIGLAIKDSVLSFSLCNKANTAVSRRFSFP</sequence>
<comment type="caution">
    <text evidence="1">The sequence shown here is derived from an EMBL/GenBank/DDBJ whole genome shotgun (WGS) entry which is preliminary data.</text>
</comment>
<protein>
    <submittedName>
        <fullName evidence="1">Uncharacterized protein</fullName>
    </submittedName>
</protein>
<evidence type="ECO:0000313" key="1">
    <source>
        <dbReference type="EMBL" id="KAA8572369.1"/>
    </source>
</evidence>
<organism evidence="1 2">
    <name type="scientific">Monilinia fructicola</name>
    <name type="common">Brown rot fungus</name>
    <name type="synonym">Ciboria fructicola</name>
    <dbReference type="NCBI Taxonomy" id="38448"/>
    <lineage>
        <taxon>Eukaryota</taxon>
        <taxon>Fungi</taxon>
        <taxon>Dikarya</taxon>
        <taxon>Ascomycota</taxon>
        <taxon>Pezizomycotina</taxon>
        <taxon>Leotiomycetes</taxon>
        <taxon>Helotiales</taxon>
        <taxon>Sclerotiniaceae</taxon>
        <taxon>Monilinia</taxon>
    </lineage>
</organism>
<dbReference type="EMBL" id="VICG01000004">
    <property type="protein sequence ID" value="KAA8572369.1"/>
    <property type="molecule type" value="Genomic_DNA"/>
</dbReference>
<dbReference type="AlphaFoldDB" id="A0A5M9JW87"/>
<name>A0A5M9JW87_MONFR</name>
<dbReference type="Proteomes" id="UP000322873">
    <property type="component" value="Unassembled WGS sequence"/>
</dbReference>